<proteinExistence type="predicted"/>
<evidence type="ECO:0000313" key="1">
    <source>
        <dbReference type="EMBL" id="RCI08507.1"/>
    </source>
</evidence>
<sequence length="104" mass="11597">MFGRPCDSLINVSTSLTSWRSSDVTRSSIVTKLYIARGIITLDRTKDTQIHTYTGPSGCSCGKDCSCKACGVSLYRQLWALVEMLTGMTEIETFRLMTNDEENE</sequence>
<name>A0A367L277_9HYPO</name>
<evidence type="ECO:0000313" key="2">
    <source>
        <dbReference type="Proteomes" id="UP000253664"/>
    </source>
</evidence>
<organism evidence="1 2">
    <name type="scientific">Ophiocordyceps polyrhachis-furcata BCC 54312</name>
    <dbReference type="NCBI Taxonomy" id="1330021"/>
    <lineage>
        <taxon>Eukaryota</taxon>
        <taxon>Fungi</taxon>
        <taxon>Dikarya</taxon>
        <taxon>Ascomycota</taxon>
        <taxon>Pezizomycotina</taxon>
        <taxon>Sordariomycetes</taxon>
        <taxon>Hypocreomycetidae</taxon>
        <taxon>Hypocreales</taxon>
        <taxon>Ophiocordycipitaceae</taxon>
        <taxon>Ophiocordyceps</taxon>
    </lineage>
</organism>
<gene>
    <name evidence="1" type="ORF">L249_8827</name>
</gene>
<dbReference type="AlphaFoldDB" id="A0A367L277"/>
<reference evidence="1 2" key="1">
    <citation type="journal article" date="2015" name="BMC Genomics">
        <title>Insights from the genome of Ophiocordyceps polyrhachis-furcata to pathogenicity and host specificity in insect fungi.</title>
        <authorList>
            <person name="Wichadakul D."/>
            <person name="Kobmoo N."/>
            <person name="Ingsriswang S."/>
            <person name="Tangphatsornruang S."/>
            <person name="Chantasingh D."/>
            <person name="Luangsa-ard J.J."/>
            <person name="Eurwilaichitr L."/>
        </authorList>
    </citation>
    <scope>NUCLEOTIDE SEQUENCE [LARGE SCALE GENOMIC DNA]</scope>
    <source>
        <strain evidence="1 2">BCC 54312</strain>
    </source>
</reference>
<protein>
    <submittedName>
        <fullName evidence="1">Uncharacterized protein</fullName>
    </submittedName>
</protein>
<keyword evidence="2" id="KW-1185">Reference proteome</keyword>
<accession>A0A367L277</accession>
<dbReference type="Proteomes" id="UP000253664">
    <property type="component" value="Unassembled WGS sequence"/>
</dbReference>
<dbReference type="EMBL" id="LKCN02000019">
    <property type="protein sequence ID" value="RCI08507.1"/>
    <property type="molecule type" value="Genomic_DNA"/>
</dbReference>
<comment type="caution">
    <text evidence="1">The sequence shown here is derived from an EMBL/GenBank/DDBJ whole genome shotgun (WGS) entry which is preliminary data.</text>
</comment>